<dbReference type="PANTHER" id="PTHR30146">
    <property type="entry name" value="LACI-RELATED TRANSCRIPTIONAL REPRESSOR"/>
    <property type="match status" value="1"/>
</dbReference>
<name>A0ABY5S841_9BACL</name>
<dbReference type="CDD" id="cd01392">
    <property type="entry name" value="HTH_LacI"/>
    <property type="match status" value="1"/>
</dbReference>
<dbReference type="SMART" id="SM00354">
    <property type="entry name" value="HTH_LACI"/>
    <property type="match status" value="1"/>
</dbReference>
<sequence length="339" mass="39031">MTTIFDVAKMANVSIGTVSRYLNNKKLREDNHKRVEQAIKELNYKVDNSARTLKTKTSYTVGFVACTLNTVIVLDIIQGLDTTLVEYGYNLIVASTLNNIELERKKIMLLEQKKIDGLIYMVHQQSHLLLEDLNRLQENGIPVILVNCDIPEFECDKVFVDNINGTYNAIEYLINQGHRNIACMYYHNNESTMTERYEGYKRALQDYNIPLNPKYVIEGPYDRSGNVMDQIEALFKMDNRPSAIFTSSFDYTFMAMEVFKTLKMEIGKDISFIGFDQITFNHLLDKQISTVKEPSYEVGVVAAKTLLKRLENKNDPLKIFRLKTQMEITESVQTFGSMI</sequence>
<dbReference type="SUPFAM" id="SSF53822">
    <property type="entry name" value="Periplasmic binding protein-like I"/>
    <property type="match status" value="1"/>
</dbReference>
<evidence type="ECO:0000256" key="2">
    <source>
        <dbReference type="ARBA" id="ARBA00023125"/>
    </source>
</evidence>
<evidence type="ECO:0000259" key="4">
    <source>
        <dbReference type="PROSITE" id="PS50932"/>
    </source>
</evidence>
<dbReference type="PROSITE" id="PS50932">
    <property type="entry name" value="HTH_LACI_2"/>
    <property type="match status" value="1"/>
</dbReference>
<dbReference type="Gene3D" id="1.10.260.40">
    <property type="entry name" value="lambda repressor-like DNA-binding domains"/>
    <property type="match status" value="1"/>
</dbReference>
<dbReference type="EMBL" id="CP091430">
    <property type="protein sequence ID" value="UVI29693.1"/>
    <property type="molecule type" value="Genomic_DNA"/>
</dbReference>
<keyword evidence="2" id="KW-0238">DNA-binding</keyword>
<reference evidence="5" key="1">
    <citation type="submission" date="2022-01" db="EMBL/GenBank/DDBJ databases">
        <title>Paenibacillus spongiae sp. nov., isolated from marine sponge.</title>
        <authorList>
            <person name="Li Z."/>
            <person name="Zhang M."/>
        </authorList>
    </citation>
    <scope>NUCLEOTIDE SEQUENCE</scope>
    <source>
        <strain evidence="5">PHS-Z3</strain>
    </source>
</reference>
<protein>
    <submittedName>
        <fullName evidence="5">LacI family transcriptional regulator</fullName>
    </submittedName>
</protein>
<evidence type="ECO:0000313" key="6">
    <source>
        <dbReference type="Proteomes" id="UP001057877"/>
    </source>
</evidence>
<dbReference type="CDD" id="cd06267">
    <property type="entry name" value="PBP1_LacI_sugar_binding-like"/>
    <property type="match status" value="1"/>
</dbReference>
<keyword evidence="6" id="KW-1185">Reference proteome</keyword>
<dbReference type="InterPro" id="IPR000843">
    <property type="entry name" value="HTH_LacI"/>
</dbReference>
<dbReference type="PANTHER" id="PTHR30146:SF109">
    <property type="entry name" value="HTH-TYPE TRANSCRIPTIONAL REGULATOR GALS"/>
    <property type="match status" value="1"/>
</dbReference>
<dbReference type="RefSeq" id="WP_258385780.1">
    <property type="nucleotide sequence ID" value="NZ_CP091430.1"/>
</dbReference>
<evidence type="ECO:0000256" key="1">
    <source>
        <dbReference type="ARBA" id="ARBA00023015"/>
    </source>
</evidence>
<dbReference type="Pfam" id="PF00532">
    <property type="entry name" value="Peripla_BP_1"/>
    <property type="match status" value="1"/>
</dbReference>
<dbReference type="Proteomes" id="UP001057877">
    <property type="component" value="Chromosome"/>
</dbReference>
<dbReference type="SUPFAM" id="SSF47413">
    <property type="entry name" value="lambda repressor-like DNA-binding domains"/>
    <property type="match status" value="1"/>
</dbReference>
<feature type="domain" description="HTH lacI-type" evidence="4">
    <location>
        <begin position="2"/>
        <end position="55"/>
    </location>
</feature>
<keyword evidence="1" id="KW-0805">Transcription regulation</keyword>
<gene>
    <name evidence="5" type="ORF">L1F29_30515</name>
</gene>
<evidence type="ECO:0000256" key="3">
    <source>
        <dbReference type="ARBA" id="ARBA00023163"/>
    </source>
</evidence>
<organism evidence="5 6">
    <name type="scientific">Paenibacillus spongiae</name>
    <dbReference type="NCBI Taxonomy" id="2909671"/>
    <lineage>
        <taxon>Bacteria</taxon>
        <taxon>Bacillati</taxon>
        <taxon>Bacillota</taxon>
        <taxon>Bacilli</taxon>
        <taxon>Bacillales</taxon>
        <taxon>Paenibacillaceae</taxon>
        <taxon>Paenibacillus</taxon>
    </lineage>
</organism>
<accession>A0ABY5S841</accession>
<dbReference type="PROSITE" id="PS00356">
    <property type="entry name" value="HTH_LACI_1"/>
    <property type="match status" value="1"/>
</dbReference>
<dbReference type="Pfam" id="PF00356">
    <property type="entry name" value="LacI"/>
    <property type="match status" value="1"/>
</dbReference>
<dbReference type="InterPro" id="IPR010982">
    <property type="entry name" value="Lambda_DNA-bd_dom_sf"/>
</dbReference>
<evidence type="ECO:0000313" key="5">
    <source>
        <dbReference type="EMBL" id="UVI29693.1"/>
    </source>
</evidence>
<dbReference type="Gene3D" id="3.40.50.2300">
    <property type="match status" value="2"/>
</dbReference>
<proteinExistence type="predicted"/>
<keyword evidence="3" id="KW-0804">Transcription</keyword>
<dbReference type="InterPro" id="IPR001761">
    <property type="entry name" value="Peripla_BP/Lac1_sug-bd_dom"/>
</dbReference>
<dbReference type="InterPro" id="IPR028082">
    <property type="entry name" value="Peripla_BP_I"/>
</dbReference>